<reference evidence="4 6" key="2">
    <citation type="submission" date="2020-07" db="EMBL/GenBank/DDBJ databases">
        <title>Sequencing the genomes of 1000 actinobacteria strains.</title>
        <authorList>
            <person name="Klenk H.-P."/>
        </authorList>
    </citation>
    <scope>NUCLEOTIDE SEQUENCE [LARGE SCALE GENOMIC DNA]</scope>
    <source>
        <strain evidence="4 6">DSM 10309</strain>
    </source>
</reference>
<dbReference type="InterPro" id="IPR043857">
    <property type="entry name" value="DUF5819"/>
</dbReference>
<reference evidence="3 5" key="1">
    <citation type="submission" date="2019-07" db="EMBL/GenBank/DDBJ databases">
        <title>Whole genome shotgun sequence of Frigoribacterium faeni NBRC 103066.</title>
        <authorList>
            <person name="Hosoyama A."/>
            <person name="Uohara A."/>
            <person name="Ohji S."/>
            <person name="Ichikawa N."/>
        </authorList>
    </citation>
    <scope>NUCLEOTIDE SEQUENCE [LARGE SCALE GENOMIC DNA]</scope>
    <source>
        <strain evidence="3 5">NBRC 103066</strain>
    </source>
</reference>
<proteinExistence type="predicted"/>
<dbReference type="RefSeq" id="WP_146855691.1">
    <property type="nucleotide sequence ID" value="NZ_BAAAHR010000002.1"/>
</dbReference>
<organism evidence="4 6">
    <name type="scientific">Frigoribacterium faeni</name>
    <dbReference type="NCBI Taxonomy" id="145483"/>
    <lineage>
        <taxon>Bacteria</taxon>
        <taxon>Bacillati</taxon>
        <taxon>Actinomycetota</taxon>
        <taxon>Actinomycetes</taxon>
        <taxon>Micrococcales</taxon>
        <taxon>Microbacteriaceae</taxon>
        <taxon>Frigoribacterium</taxon>
    </lineage>
</organism>
<keyword evidence="2" id="KW-0472">Membrane</keyword>
<feature type="transmembrane region" description="Helical" evidence="2">
    <location>
        <begin position="60"/>
        <end position="79"/>
    </location>
</feature>
<evidence type="ECO:0000313" key="3">
    <source>
        <dbReference type="EMBL" id="GEK83702.1"/>
    </source>
</evidence>
<evidence type="ECO:0000313" key="4">
    <source>
        <dbReference type="EMBL" id="MBA8812199.1"/>
    </source>
</evidence>
<comment type="caution">
    <text evidence="4">The sequence shown here is derived from an EMBL/GenBank/DDBJ whole genome shotgun (WGS) entry which is preliminary data.</text>
</comment>
<dbReference type="EMBL" id="JACGWW010000001">
    <property type="protein sequence ID" value="MBA8812199.1"/>
    <property type="molecule type" value="Genomic_DNA"/>
</dbReference>
<keyword evidence="2" id="KW-0812">Transmembrane</keyword>
<dbReference type="Proteomes" id="UP000321154">
    <property type="component" value="Unassembled WGS sequence"/>
</dbReference>
<keyword evidence="5" id="KW-1185">Reference proteome</keyword>
<gene>
    <name evidence="4" type="ORF">FB463_000423</name>
    <name evidence="3" type="ORF">FFA01_20110</name>
</gene>
<name>A0A7W3JG29_9MICO</name>
<feature type="region of interest" description="Disordered" evidence="1">
    <location>
        <begin position="1"/>
        <end position="52"/>
    </location>
</feature>
<dbReference type="AlphaFoldDB" id="A0A7W3JG29"/>
<dbReference type="OrthoDB" id="9342777at2"/>
<accession>A0A7W3JG29</accession>
<evidence type="ECO:0000313" key="5">
    <source>
        <dbReference type="Proteomes" id="UP000321154"/>
    </source>
</evidence>
<dbReference type="Proteomes" id="UP000522688">
    <property type="component" value="Unassembled WGS sequence"/>
</dbReference>
<dbReference type="Pfam" id="PF19136">
    <property type="entry name" value="DUF5819"/>
    <property type="match status" value="1"/>
</dbReference>
<protein>
    <submittedName>
        <fullName evidence="4">Flavin-binding protein dodecin</fullName>
    </submittedName>
</protein>
<keyword evidence="2" id="KW-1133">Transmembrane helix</keyword>
<evidence type="ECO:0000256" key="1">
    <source>
        <dbReference type="SAM" id="MobiDB-lite"/>
    </source>
</evidence>
<sequence>MTSHRIRTPSSTHPVDDTAPEPAAPAQPNRSTRATHAASVDPSVASTAPVRGPRRTASRVALALAVLVLAGHLGATLLWSSAGNPVRTAVGEQTLRGYMLPFFQQSWSVFAPEPVSSDISLDVRAHRAGSTDATEWFTVTDRDIANGVTHHLIPSRAYLTNFSLARGWFQSYDALGDGAGAAVGRSQIGGDWRQALNDDVQASSTASEPTVAAYVDYEDALNRIASSVAVAQWGEVDDVQVRVRITPVTPFEQRADPVADPEFRFVTSGWRSPLPASTMDQGAIDVLYGRGGRS</sequence>
<evidence type="ECO:0000256" key="2">
    <source>
        <dbReference type="SAM" id="Phobius"/>
    </source>
</evidence>
<dbReference type="EMBL" id="BJUV01000019">
    <property type="protein sequence ID" value="GEK83702.1"/>
    <property type="molecule type" value="Genomic_DNA"/>
</dbReference>
<evidence type="ECO:0000313" key="6">
    <source>
        <dbReference type="Proteomes" id="UP000522688"/>
    </source>
</evidence>